<keyword evidence="2" id="KW-0408">Iron</keyword>
<dbReference type="InterPro" id="IPR051460">
    <property type="entry name" value="HdrC_iron-sulfur_subunit"/>
</dbReference>
<dbReference type="Proteomes" id="UP000507962">
    <property type="component" value="Unassembled WGS sequence"/>
</dbReference>
<dbReference type="PANTHER" id="PTHR43255">
    <property type="entry name" value="IRON-SULFUR-BINDING OXIDOREDUCTASE FADF-RELATED-RELATED"/>
    <property type="match status" value="1"/>
</dbReference>
<evidence type="ECO:0000256" key="2">
    <source>
        <dbReference type="ARBA" id="ARBA00023004"/>
    </source>
</evidence>
<organism evidence="4 5">
    <name type="scientific">Desulfoluna butyratoxydans</name>
    <dbReference type="NCBI Taxonomy" id="231438"/>
    <lineage>
        <taxon>Bacteria</taxon>
        <taxon>Pseudomonadati</taxon>
        <taxon>Thermodesulfobacteriota</taxon>
        <taxon>Desulfobacteria</taxon>
        <taxon>Desulfobacterales</taxon>
        <taxon>Desulfolunaceae</taxon>
        <taxon>Desulfoluna</taxon>
    </lineage>
</organism>
<sequence length="209" mass="24100">MDVWTYDPEEARNFAVEVMERSNQNIFACYQCRRCASGCTVGEEIGFTPDRLIRMVITGNRKAALENALVWQCVSCYTCGTRCPNDIQAGRVTETLKKMSREDNLVPMSPTIAYFHDSFVTGCTRWGRVNEVQFMGSYEMKHMAKNLVSFKFGAVWKEIRQQTLLMGAMLKQRRLHLKLQTAKGRNEVRSFYKQAMEKKKKSKSAPQPR</sequence>
<keyword evidence="1" id="KW-0479">Metal-binding</keyword>
<dbReference type="GO" id="GO:0046872">
    <property type="term" value="F:metal ion binding"/>
    <property type="evidence" value="ECO:0007669"/>
    <property type="project" value="UniProtKB-KW"/>
</dbReference>
<accession>A0A4U8YMD6</accession>
<keyword evidence="5" id="KW-1185">Reference proteome</keyword>
<dbReference type="GO" id="GO:0051536">
    <property type="term" value="F:iron-sulfur cluster binding"/>
    <property type="evidence" value="ECO:0007669"/>
    <property type="project" value="UniProtKB-KW"/>
</dbReference>
<evidence type="ECO:0000256" key="1">
    <source>
        <dbReference type="ARBA" id="ARBA00022723"/>
    </source>
</evidence>
<dbReference type="Pfam" id="PF13534">
    <property type="entry name" value="Fer4_17"/>
    <property type="match status" value="1"/>
</dbReference>
<dbReference type="InterPro" id="IPR009051">
    <property type="entry name" value="Helical_ferredxn"/>
</dbReference>
<dbReference type="Gene3D" id="1.10.1060.10">
    <property type="entry name" value="Alpha-helical ferredoxin"/>
    <property type="match status" value="1"/>
</dbReference>
<evidence type="ECO:0000313" key="5">
    <source>
        <dbReference type="Proteomes" id="UP000507962"/>
    </source>
</evidence>
<dbReference type="PANTHER" id="PTHR43255:SF2">
    <property type="entry name" value="HETERODISULFIDE REDUCTASE RELATED PROTEIN"/>
    <property type="match status" value="1"/>
</dbReference>
<dbReference type="AlphaFoldDB" id="A0A4U8YMD6"/>
<dbReference type="RefSeq" id="WP_180140872.1">
    <property type="nucleotide sequence ID" value="NZ_CAADHO010000004.1"/>
</dbReference>
<dbReference type="InterPro" id="IPR017900">
    <property type="entry name" value="4Fe4S_Fe_S_CS"/>
</dbReference>
<evidence type="ECO:0000256" key="3">
    <source>
        <dbReference type="ARBA" id="ARBA00023014"/>
    </source>
</evidence>
<proteinExistence type="predicted"/>
<keyword evidence="3" id="KW-0411">Iron-sulfur</keyword>
<reference evidence="4 5" key="1">
    <citation type="submission" date="2019-03" db="EMBL/GenBank/DDBJ databases">
        <authorList>
            <person name="Nijsse B."/>
        </authorList>
    </citation>
    <scope>NUCLEOTIDE SEQUENCE [LARGE SCALE GENOMIC DNA]</scope>
    <source>
        <strain evidence="4">Desulfoluna butyratoxydans MSL71</strain>
    </source>
</reference>
<gene>
    <name evidence="4" type="ORF">MSL71_25370</name>
</gene>
<protein>
    <submittedName>
        <fullName evidence="4">Alpha-helical ferredoxin</fullName>
    </submittedName>
</protein>
<dbReference type="PROSITE" id="PS00198">
    <property type="entry name" value="4FE4S_FER_1"/>
    <property type="match status" value="1"/>
</dbReference>
<dbReference type="SUPFAM" id="SSF46548">
    <property type="entry name" value="alpha-helical ferredoxin"/>
    <property type="match status" value="1"/>
</dbReference>
<evidence type="ECO:0000313" key="4">
    <source>
        <dbReference type="EMBL" id="VFQ44880.1"/>
    </source>
</evidence>
<dbReference type="EMBL" id="CAADHO010000004">
    <property type="protein sequence ID" value="VFQ44880.1"/>
    <property type="molecule type" value="Genomic_DNA"/>
</dbReference>
<name>A0A4U8YMD6_9BACT</name>
<dbReference type="GO" id="GO:0005886">
    <property type="term" value="C:plasma membrane"/>
    <property type="evidence" value="ECO:0007669"/>
    <property type="project" value="TreeGrafter"/>
</dbReference>